<feature type="domain" description="Serpin" evidence="1">
    <location>
        <begin position="1"/>
        <end position="107"/>
    </location>
</feature>
<dbReference type="AlphaFoldDB" id="A0A0A2MAZ8"/>
<evidence type="ECO:0000313" key="3">
    <source>
        <dbReference type="Proteomes" id="UP000030111"/>
    </source>
</evidence>
<feature type="non-terminal residue" evidence="2">
    <location>
        <position position="107"/>
    </location>
</feature>
<dbReference type="SUPFAM" id="SSF56574">
    <property type="entry name" value="Serpins"/>
    <property type="match status" value="1"/>
</dbReference>
<dbReference type="Gene3D" id="2.30.39.10">
    <property type="entry name" value="Alpha-1-antitrypsin, domain 1"/>
    <property type="match status" value="1"/>
</dbReference>
<dbReference type="Proteomes" id="UP000030111">
    <property type="component" value="Unassembled WGS sequence"/>
</dbReference>
<gene>
    <name evidence="2" type="ORF">Q766_21215</name>
</gene>
<dbReference type="InterPro" id="IPR042185">
    <property type="entry name" value="Serpin_sf_2"/>
</dbReference>
<accession>A0A0A2MAZ8</accession>
<dbReference type="GO" id="GO:0004867">
    <property type="term" value="F:serine-type endopeptidase inhibitor activity"/>
    <property type="evidence" value="ECO:0007669"/>
    <property type="project" value="InterPro"/>
</dbReference>
<comment type="caution">
    <text evidence="2">The sequence shown here is derived from an EMBL/GenBank/DDBJ whole genome shotgun (WGS) entry which is preliminary data.</text>
</comment>
<dbReference type="InterPro" id="IPR023796">
    <property type="entry name" value="Serpin_dom"/>
</dbReference>
<proteinExistence type="predicted"/>
<protein>
    <recommendedName>
        <fullName evidence="1">Serpin domain-containing protein</fullName>
    </recommendedName>
</protein>
<organism evidence="2 3">
    <name type="scientific">Flavobacterium subsaxonicum WB 4.1-42 = DSM 21790</name>
    <dbReference type="NCBI Taxonomy" id="1121898"/>
    <lineage>
        <taxon>Bacteria</taxon>
        <taxon>Pseudomonadati</taxon>
        <taxon>Bacteroidota</taxon>
        <taxon>Flavobacteriia</taxon>
        <taxon>Flavobacteriales</taxon>
        <taxon>Flavobacteriaceae</taxon>
        <taxon>Flavobacterium</taxon>
    </lineage>
</organism>
<dbReference type="PANTHER" id="PTHR11461">
    <property type="entry name" value="SERINE PROTEASE INHIBITOR, SERPIN"/>
    <property type="match status" value="1"/>
</dbReference>
<dbReference type="EMBL" id="JRLY01000068">
    <property type="protein sequence ID" value="KGO89444.1"/>
    <property type="molecule type" value="Genomic_DNA"/>
</dbReference>
<dbReference type="eggNOG" id="COG4826">
    <property type="taxonomic scope" value="Bacteria"/>
</dbReference>
<keyword evidence="3" id="KW-1185">Reference proteome</keyword>
<dbReference type="Pfam" id="PF00079">
    <property type="entry name" value="Serpin"/>
    <property type="match status" value="1"/>
</dbReference>
<name>A0A0A2MAZ8_9FLAO</name>
<dbReference type="GO" id="GO:0005615">
    <property type="term" value="C:extracellular space"/>
    <property type="evidence" value="ECO:0007669"/>
    <property type="project" value="InterPro"/>
</dbReference>
<reference evidence="2 3" key="1">
    <citation type="submission" date="2013-09" db="EMBL/GenBank/DDBJ databases">
        <authorList>
            <person name="Zeng Z."/>
            <person name="Chen C."/>
        </authorList>
    </citation>
    <scope>NUCLEOTIDE SEQUENCE [LARGE SCALE GENOMIC DNA]</scope>
    <source>
        <strain evidence="2 3">WB 4.1-42</strain>
    </source>
</reference>
<evidence type="ECO:0000313" key="2">
    <source>
        <dbReference type="EMBL" id="KGO89444.1"/>
    </source>
</evidence>
<sequence>PYKGNTSMMIVLPDDGKMKEVEESICRHHIKTWHEKLFRSSVDLFMPKFSITATSKLKGILQEMGITDAFGDAADFSGMTEELKVKVSNVVHQAVLSVDEKGTEAAA</sequence>
<dbReference type="InterPro" id="IPR000215">
    <property type="entry name" value="Serpin_fam"/>
</dbReference>
<dbReference type="InterPro" id="IPR042178">
    <property type="entry name" value="Serpin_sf_1"/>
</dbReference>
<dbReference type="PANTHER" id="PTHR11461:SF363">
    <property type="entry name" value="SERINE (OR CYSTEINE) PROTEINASE INHIBITOR, CLADE A (ALPHA-1 ANTIPROTEINASE, ANTITRYPSIN), MEMBER 1, LIKE PRECURSOR-RELATED"/>
    <property type="match status" value="1"/>
</dbReference>
<dbReference type="InterPro" id="IPR036186">
    <property type="entry name" value="Serpin_sf"/>
</dbReference>
<feature type="non-terminal residue" evidence="2">
    <location>
        <position position="1"/>
    </location>
</feature>
<dbReference type="Gene3D" id="3.30.497.10">
    <property type="entry name" value="Antithrombin, subunit I, domain 2"/>
    <property type="match status" value="1"/>
</dbReference>
<evidence type="ECO:0000259" key="1">
    <source>
        <dbReference type="Pfam" id="PF00079"/>
    </source>
</evidence>